<accession>E3VYC5</accession>
<dbReference type="EMBL" id="HQ336222">
    <property type="protein sequence ID" value="ADO18427.1"/>
    <property type="molecule type" value="Genomic_DNA"/>
</dbReference>
<sequence>MVNIQNIIPKKIETPLDKHFTVIFKSLNNSVLSG</sequence>
<protein>
    <submittedName>
        <fullName evidence="1">Uncharacterized protein</fullName>
    </submittedName>
</protein>
<reference evidence="1 2" key="1">
    <citation type="journal article" date="2011" name="Virol. J.">
        <title>Breaking the 1000-gene barrier for Mimivirus using ultra-deep genome and transcriptome sequencing.</title>
        <authorList>
            <person name="Legendre M."/>
            <person name="Santini S."/>
            <person name="Rico A."/>
            <person name="Abergel C."/>
            <person name="Claverie J.M."/>
        </authorList>
    </citation>
    <scope>NUCLEOTIDE SEQUENCE [LARGE SCALE GENOMIC DNA]</scope>
</reference>
<dbReference type="Proteomes" id="UP000201519">
    <property type="component" value="Segment"/>
</dbReference>
<evidence type="ECO:0000313" key="2">
    <source>
        <dbReference type="Proteomes" id="UP000201519"/>
    </source>
</evidence>
<name>E3VYC5_MIMIV</name>
<gene>
    <name evidence="1" type="primary">L83b</name>
</gene>
<keyword evidence="2" id="KW-1185">Reference proteome</keyword>
<proteinExistence type="predicted"/>
<dbReference type="KEGG" id="vg:9924681"/>
<evidence type="ECO:0000313" key="1">
    <source>
        <dbReference type="EMBL" id="ADO18427.1"/>
    </source>
</evidence>
<organismHost>
    <name type="scientific">Acanthamoeba polyphaga</name>
    <name type="common">Amoeba</name>
    <dbReference type="NCBI Taxonomy" id="5757"/>
</organismHost>
<dbReference type="RefSeq" id="YP_003986576.1">
    <property type="nucleotide sequence ID" value="NC_014649.1"/>
</dbReference>
<organism evidence="1 2">
    <name type="scientific">Acanthamoeba polyphaga mimivirus</name>
    <name type="common">APMV</name>
    <dbReference type="NCBI Taxonomy" id="212035"/>
    <lineage>
        <taxon>Viruses</taxon>
        <taxon>Varidnaviria</taxon>
        <taxon>Bamfordvirae</taxon>
        <taxon>Nucleocytoviricota</taxon>
        <taxon>Megaviricetes</taxon>
        <taxon>Imitervirales</taxon>
        <taxon>Mimiviridae</taxon>
        <taxon>Megamimivirinae</taxon>
        <taxon>Mimivirus</taxon>
        <taxon>Mimivirus bradfordmassiliense</taxon>
    </lineage>
</organism>
<dbReference type="GeneID" id="9924681"/>